<dbReference type="EMBL" id="PXYT01000003">
    <property type="protein sequence ID" value="PSR31354.1"/>
    <property type="molecule type" value="Genomic_DNA"/>
</dbReference>
<dbReference type="PIRSF" id="PIRSF000171">
    <property type="entry name" value="SDHA_APRA_LASPO"/>
    <property type="match status" value="1"/>
</dbReference>
<dbReference type="GO" id="GO:0000104">
    <property type="term" value="F:succinate dehydrogenase activity"/>
    <property type="evidence" value="ECO:0007669"/>
    <property type="project" value="TreeGrafter"/>
</dbReference>
<organism evidence="5 6">
    <name type="scientific">Sulfobacillus benefaciens</name>
    <dbReference type="NCBI Taxonomy" id="453960"/>
    <lineage>
        <taxon>Bacteria</taxon>
        <taxon>Bacillati</taxon>
        <taxon>Bacillota</taxon>
        <taxon>Clostridia</taxon>
        <taxon>Eubacteriales</taxon>
        <taxon>Clostridiales Family XVII. Incertae Sedis</taxon>
        <taxon>Sulfobacillus</taxon>
    </lineage>
</organism>
<dbReference type="SUPFAM" id="SSF51905">
    <property type="entry name" value="FAD/NAD(P)-binding domain"/>
    <property type="match status" value="1"/>
</dbReference>
<dbReference type="InterPro" id="IPR036188">
    <property type="entry name" value="FAD/NAD-bd_sf"/>
</dbReference>
<dbReference type="InterPro" id="IPR015939">
    <property type="entry name" value="Fum_Rdtase/Succ_DH_flav-like_C"/>
</dbReference>
<dbReference type="InterPro" id="IPR037099">
    <property type="entry name" value="Fum_R/Succ_DH_flav-like_C_sf"/>
</dbReference>
<evidence type="ECO:0000259" key="4">
    <source>
        <dbReference type="Pfam" id="PF02910"/>
    </source>
</evidence>
<dbReference type="GO" id="GO:0005886">
    <property type="term" value="C:plasma membrane"/>
    <property type="evidence" value="ECO:0007669"/>
    <property type="project" value="TreeGrafter"/>
</dbReference>
<accession>A0A2T2XA15</accession>
<sequence length="568" mass="63125">MGLRRNYETDVLIIGGGSAGTMAAIKAKERFPGLNVTILEKAHIRRSGAIAMGMDGLNNAVIPGKATPEEYVWEITRANDGILDQRTVLYFAREGYSMVKELDSWGVKFSKDDRGDFIVHKVHMEGRYVVPMPEGSDLKRILYKKVKSRHITTINRVMATSILTRNNRVVGVTGLNVFTGEFVVIKASAVILTTGAAGRLGLPATGYLYGTYENPTNAGDGYAMAYRAGAQLTSLEAVMIVPLLKDYNGPACAYVAGPYGGYTADPDGERLTGNDYWSGELIMHMYQAKQRGQWPAFLKLDHLPEKDIAFIEHVLHSNERPSRDRFHANRGTNYRHRMLEMSLSEPSLCSGHSASGILVDEQARTTLEGLYAAGDVASVPHQYLLGAFVIGKLAGESAALYAKGASSSEPDPAQIDQEYERVYRPLHNSDGYHHEEVEYKIRRTFSQYSTPPKSGTMMNIGMERFRDIRMQDIPRLSAHDPHELGRTLEVPFILDCAEMSTMSSLYRKESRWGFLHYRLDYPTRDDVNGLYRTIVGRTPEGTMMVGQIPVPDPIITDKSSAPAQPVNK</sequence>
<dbReference type="InterPro" id="IPR030664">
    <property type="entry name" value="SdhA/FrdA/AprA"/>
</dbReference>
<proteinExistence type="predicted"/>
<dbReference type="GO" id="GO:0009061">
    <property type="term" value="P:anaerobic respiration"/>
    <property type="evidence" value="ECO:0007669"/>
    <property type="project" value="TreeGrafter"/>
</dbReference>
<evidence type="ECO:0000256" key="1">
    <source>
        <dbReference type="ARBA" id="ARBA00022630"/>
    </source>
</evidence>
<dbReference type="Gene3D" id="1.20.58.100">
    <property type="entry name" value="Fumarate reductase/succinate dehydrogenase flavoprotein-like, C-terminal domain"/>
    <property type="match status" value="1"/>
</dbReference>
<dbReference type="PRINTS" id="PR00411">
    <property type="entry name" value="PNDRDTASEI"/>
</dbReference>
<evidence type="ECO:0000313" key="6">
    <source>
        <dbReference type="Proteomes" id="UP000242699"/>
    </source>
</evidence>
<dbReference type="Pfam" id="PF00890">
    <property type="entry name" value="FAD_binding_2"/>
    <property type="match status" value="1"/>
</dbReference>
<gene>
    <name evidence="5" type="ORF">C7B43_02830</name>
</gene>
<dbReference type="PANTHER" id="PTHR11632">
    <property type="entry name" value="SUCCINATE DEHYDROGENASE 2 FLAVOPROTEIN SUBUNIT"/>
    <property type="match status" value="1"/>
</dbReference>
<feature type="domain" description="FAD-dependent oxidoreductase 2 FAD-binding" evidence="3">
    <location>
        <begin position="10"/>
        <end position="379"/>
    </location>
</feature>
<comment type="caution">
    <text evidence="5">The sequence shown here is derived from an EMBL/GenBank/DDBJ whole genome shotgun (WGS) entry which is preliminary data.</text>
</comment>
<dbReference type="PANTHER" id="PTHR11632:SF73">
    <property type="entry name" value="BLR3196 PROTEIN"/>
    <property type="match status" value="1"/>
</dbReference>
<feature type="domain" description="Fumarate reductase/succinate dehydrogenase flavoprotein-like C-terminal" evidence="4">
    <location>
        <begin position="458"/>
        <end position="540"/>
    </location>
</feature>
<dbReference type="GO" id="GO:0009055">
    <property type="term" value="F:electron transfer activity"/>
    <property type="evidence" value="ECO:0007669"/>
    <property type="project" value="TreeGrafter"/>
</dbReference>
<keyword evidence="1" id="KW-0285">Flavoprotein</keyword>
<protein>
    <submittedName>
        <fullName evidence="5">Fumarate reductase/succinate dehydrogenase flavoprotein subunit</fullName>
    </submittedName>
</protein>
<dbReference type="Proteomes" id="UP000242699">
    <property type="component" value="Unassembled WGS sequence"/>
</dbReference>
<dbReference type="Gene3D" id="3.50.50.60">
    <property type="entry name" value="FAD/NAD(P)-binding domain"/>
    <property type="match status" value="2"/>
</dbReference>
<evidence type="ECO:0000313" key="5">
    <source>
        <dbReference type="EMBL" id="PSR31354.1"/>
    </source>
</evidence>
<dbReference type="Pfam" id="PF02910">
    <property type="entry name" value="Succ_DH_flav_C"/>
    <property type="match status" value="1"/>
</dbReference>
<dbReference type="PRINTS" id="PR00368">
    <property type="entry name" value="FADPNR"/>
</dbReference>
<dbReference type="SUPFAM" id="SSF46977">
    <property type="entry name" value="Succinate dehydrogenase/fumarate reductase flavoprotein C-terminal domain"/>
    <property type="match status" value="1"/>
</dbReference>
<evidence type="ECO:0000256" key="2">
    <source>
        <dbReference type="ARBA" id="ARBA00023002"/>
    </source>
</evidence>
<dbReference type="GO" id="GO:0050660">
    <property type="term" value="F:flavin adenine dinucleotide binding"/>
    <property type="evidence" value="ECO:0007669"/>
    <property type="project" value="TreeGrafter"/>
</dbReference>
<dbReference type="AlphaFoldDB" id="A0A2T2XA15"/>
<name>A0A2T2XA15_9FIRM</name>
<dbReference type="NCBIfam" id="NF006131">
    <property type="entry name" value="PRK08275.1"/>
    <property type="match status" value="1"/>
</dbReference>
<dbReference type="InterPro" id="IPR003953">
    <property type="entry name" value="FAD-dep_OxRdtase_2_FAD-bd"/>
</dbReference>
<reference evidence="5 6" key="1">
    <citation type="journal article" date="2014" name="BMC Genomics">
        <title>Comparison of environmental and isolate Sulfobacillus genomes reveals diverse carbon, sulfur, nitrogen, and hydrogen metabolisms.</title>
        <authorList>
            <person name="Justice N.B."/>
            <person name="Norman A."/>
            <person name="Brown C.T."/>
            <person name="Singh A."/>
            <person name="Thomas B.C."/>
            <person name="Banfield J.F."/>
        </authorList>
    </citation>
    <scope>NUCLEOTIDE SEQUENCE [LARGE SCALE GENOMIC DNA]</scope>
    <source>
        <strain evidence="5">AMDSBA1</strain>
    </source>
</reference>
<keyword evidence="2" id="KW-0560">Oxidoreductase</keyword>
<evidence type="ECO:0000259" key="3">
    <source>
        <dbReference type="Pfam" id="PF00890"/>
    </source>
</evidence>